<dbReference type="GO" id="GO:0030170">
    <property type="term" value="F:pyridoxal phosphate binding"/>
    <property type="evidence" value="ECO:0007669"/>
    <property type="project" value="InterPro"/>
</dbReference>
<keyword evidence="2" id="KW-0808">Transferase</keyword>
<feature type="domain" description="Aminotransferase class I/classII large" evidence="3">
    <location>
        <begin position="158"/>
        <end position="343"/>
    </location>
</feature>
<comment type="cofactor">
    <cofactor evidence="1">
        <name>pyridoxal 5'-phosphate</name>
        <dbReference type="ChEBI" id="CHEBI:597326"/>
    </cofactor>
</comment>
<name>H1Y0V3_9SPHI</name>
<dbReference type="InterPro" id="IPR015421">
    <property type="entry name" value="PyrdxlP-dep_Trfase_major"/>
</dbReference>
<dbReference type="HOGENOM" id="CLU_015846_11_2_10"/>
<gene>
    <name evidence="4" type="ORF">Mucpa_5102</name>
</gene>
<dbReference type="GO" id="GO:0008483">
    <property type="term" value="F:transaminase activity"/>
    <property type="evidence" value="ECO:0007669"/>
    <property type="project" value="UniProtKB-KW"/>
</dbReference>
<sequence length="357" mass="38858">MARELDNLYLDGKPGRTAVVNGKEFVFFSGYNYLGMNAEPEFMDLVLQGADKYGWLFPSSRISNTRLSVYEECEALLAQLTGSEGAVLLPSGFAAGRLATSYHQGKVHNAPGSHPAILQHKSALNSFNDWSNWALQQTGDANLDNPLIIASDSVNPLTATIYNFSFLASVKSPVLAIIDDSHGIGVIGTNGAGVSALVPQNKHVEYLFTYSLSKAFGISGGAISCSKEQVTAFKNRPEYSAVTPLSPAQVFAFNQGQHIYARQRERLMQNITYFENCIKDMPGIQHHAGLPVFVLPTLMDEGVFLDAGILISSFAYPDPMGQTLKRVVLNALHTPRDLDFLASVLQMAYQASPSLFP</sequence>
<dbReference type="OrthoDB" id="846426at2"/>
<dbReference type="AlphaFoldDB" id="H1Y0V3"/>
<dbReference type="InterPro" id="IPR015424">
    <property type="entry name" value="PyrdxlP-dep_Trfase"/>
</dbReference>
<dbReference type="InterPro" id="IPR015422">
    <property type="entry name" value="PyrdxlP-dep_Trfase_small"/>
</dbReference>
<organism evidence="4 5">
    <name type="scientific">Mucilaginibacter paludis DSM 18603</name>
    <dbReference type="NCBI Taxonomy" id="714943"/>
    <lineage>
        <taxon>Bacteria</taxon>
        <taxon>Pseudomonadati</taxon>
        <taxon>Bacteroidota</taxon>
        <taxon>Sphingobacteriia</taxon>
        <taxon>Sphingobacteriales</taxon>
        <taxon>Sphingobacteriaceae</taxon>
        <taxon>Mucilaginibacter</taxon>
    </lineage>
</organism>
<evidence type="ECO:0000313" key="5">
    <source>
        <dbReference type="Proteomes" id="UP000002774"/>
    </source>
</evidence>
<dbReference type="STRING" id="714943.Mucpa_5102"/>
<dbReference type="RefSeq" id="WP_008510217.1">
    <property type="nucleotide sequence ID" value="NZ_CM001403.1"/>
</dbReference>
<dbReference type="Gene3D" id="3.40.640.10">
    <property type="entry name" value="Type I PLP-dependent aspartate aminotransferase-like (Major domain)"/>
    <property type="match status" value="1"/>
</dbReference>
<proteinExistence type="predicted"/>
<evidence type="ECO:0000256" key="2">
    <source>
        <dbReference type="ARBA" id="ARBA00022679"/>
    </source>
</evidence>
<dbReference type="PANTHER" id="PTHR13693">
    <property type="entry name" value="CLASS II AMINOTRANSFERASE/8-AMINO-7-OXONONANOATE SYNTHASE"/>
    <property type="match status" value="1"/>
</dbReference>
<evidence type="ECO:0000256" key="1">
    <source>
        <dbReference type="ARBA" id="ARBA00001933"/>
    </source>
</evidence>
<dbReference type="Gene3D" id="3.90.1150.10">
    <property type="entry name" value="Aspartate Aminotransferase, domain 1"/>
    <property type="match status" value="1"/>
</dbReference>
<dbReference type="InterPro" id="IPR004839">
    <property type="entry name" value="Aminotransferase_I/II_large"/>
</dbReference>
<reference evidence="4" key="1">
    <citation type="submission" date="2011-09" db="EMBL/GenBank/DDBJ databases">
        <title>The permanent draft genome of Mucilaginibacter paludis DSM 18603.</title>
        <authorList>
            <consortium name="US DOE Joint Genome Institute (JGI-PGF)"/>
            <person name="Lucas S."/>
            <person name="Han J."/>
            <person name="Lapidus A."/>
            <person name="Bruce D."/>
            <person name="Goodwin L."/>
            <person name="Pitluck S."/>
            <person name="Peters L."/>
            <person name="Kyrpides N."/>
            <person name="Mavromatis K."/>
            <person name="Ivanova N."/>
            <person name="Mikhailova N."/>
            <person name="Held B."/>
            <person name="Detter J.C."/>
            <person name="Tapia R."/>
            <person name="Han C."/>
            <person name="Land M."/>
            <person name="Hauser L."/>
            <person name="Markowitz V."/>
            <person name="Cheng J.-F."/>
            <person name="Hugenholtz P."/>
            <person name="Woyke T."/>
            <person name="Wu D."/>
            <person name="Tindall B."/>
            <person name="Brambilla E."/>
            <person name="Klenk H.-P."/>
            <person name="Eisen J.A."/>
        </authorList>
    </citation>
    <scope>NUCLEOTIDE SEQUENCE [LARGE SCALE GENOMIC DNA]</scope>
    <source>
        <strain evidence="4">DSM 18603</strain>
    </source>
</reference>
<keyword evidence="5" id="KW-1185">Reference proteome</keyword>
<dbReference type="SUPFAM" id="SSF53383">
    <property type="entry name" value="PLP-dependent transferases"/>
    <property type="match status" value="1"/>
</dbReference>
<dbReference type="InterPro" id="IPR050087">
    <property type="entry name" value="AON_synthase_class-II"/>
</dbReference>
<dbReference type="eggNOG" id="COG0156">
    <property type="taxonomic scope" value="Bacteria"/>
</dbReference>
<evidence type="ECO:0000313" key="4">
    <source>
        <dbReference type="EMBL" id="EHQ29178.1"/>
    </source>
</evidence>
<keyword evidence="4" id="KW-0032">Aminotransferase</keyword>
<dbReference type="EMBL" id="CM001403">
    <property type="protein sequence ID" value="EHQ29178.1"/>
    <property type="molecule type" value="Genomic_DNA"/>
</dbReference>
<dbReference type="Proteomes" id="UP000002774">
    <property type="component" value="Chromosome"/>
</dbReference>
<dbReference type="Pfam" id="PF00155">
    <property type="entry name" value="Aminotran_1_2"/>
    <property type="match status" value="1"/>
</dbReference>
<protein>
    <submittedName>
        <fullName evidence="4">Aminotransferase class I and II</fullName>
    </submittedName>
</protein>
<evidence type="ECO:0000259" key="3">
    <source>
        <dbReference type="Pfam" id="PF00155"/>
    </source>
</evidence>
<accession>H1Y0V3</accession>